<sequence>MMNNIALDTNILMYLYDSIDETKRIKSESLLGETPFVSAQVVSEFLNVTKRLLKLPKFEILEKCSKTLSFCEIIPVNQKTLENALFLIKRYDFQLFDSIIIASALAANCSILYSEDLQHKQLIDNRLTIINPFL</sequence>
<dbReference type="Gene3D" id="3.40.50.1010">
    <property type="entry name" value="5'-nuclease"/>
    <property type="match status" value="1"/>
</dbReference>
<evidence type="ECO:0000259" key="1">
    <source>
        <dbReference type="Pfam" id="PF01850"/>
    </source>
</evidence>
<gene>
    <name evidence="2" type="ORF">FDK13_10280</name>
</gene>
<comment type="caution">
    <text evidence="2">The sequence shown here is derived from an EMBL/GenBank/DDBJ whole genome shotgun (WGS) entry which is preliminary data.</text>
</comment>
<feature type="domain" description="PIN" evidence="1">
    <location>
        <begin position="5"/>
        <end position="121"/>
    </location>
</feature>
<dbReference type="AlphaFoldDB" id="A0A4V6BJ62"/>
<evidence type="ECO:0000313" key="3">
    <source>
        <dbReference type="Proteomes" id="UP000304900"/>
    </source>
</evidence>
<dbReference type="OrthoDB" id="13900at2"/>
<accession>A0A4V6BJ62</accession>
<dbReference type="EMBL" id="SZVO01000004">
    <property type="protein sequence ID" value="TKT92353.1"/>
    <property type="molecule type" value="Genomic_DNA"/>
</dbReference>
<dbReference type="RefSeq" id="WP_137339898.1">
    <property type="nucleotide sequence ID" value="NZ_BSQH01000007.1"/>
</dbReference>
<keyword evidence="3" id="KW-1185">Reference proteome</keyword>
<organism evidence="2 3">
    <name type="scientific">Dyadobacter frigoris</name>
    <dbReference type="NCBI Taxonomy" id="2576211"/>
    <lineage>
        <taxon>Bacteria</taxon>
        <taxon>Pseudomonadati</taxon>
        <taxon>Bacteroidota</taxon>
        <taxon>Cytophagia</taxon>
        <taxon>Cytophagales</taxon>
        <taxon>Spirosomataceae</taxon>
        <taxon>Dyadobacter</taxon>
    </lineage>
</organism>
<evidence type="ECO:0000313" key="2">
    <source>
        <dbReference type="EMBL" id="TKT92353.1"/>
    </source>
</evidence>
<dbReference type="CDD" id="cd18692">
    <property type="entry name" value="PIN_VapC-like"/>
    <property type="match status" value="1"/>
</dbReference>
<dbReference type="SUPFAM" id="SSF88723">
    <property type="entry name" value="PIN domain-like"/>
    <property type="match status" value="1"/>
</dbReference>
<dbReference type="InterPro" id="IPR029060">
    <property type="entry name" value="PIN-like_dom_sf"/>
</dbReference>
<reference evidence="2 3" key="1">
    <citation type="submission" date="2019-05" db="EMBL/GenBank/DDBJ databases">
        <title>Dyadobacter AR-3-8 sp. nov., isolated from arctic soil.</title>
        <authorList>
            <person name="Chaudhary D.K."/>
        </authorList>
    </citation>
    <scope>NUCLEOTIDE SEQUENCE [LARGE SCALE GENOMIC DNA]</scope>
    <source>
        <strain evidence="2 3">AR-3-8</strain>
    </source>
</reference>
<dbReference type="Pfam" id="PF01850">
    <property type="entry name" value="PIN"/>
    <property type="match status" value="1"/>
</dbReference>
<dbReference type="InterPro" id="IPR002716">
    <property type="entry name" value="PIN_dom"/>
</dbReference>
<protein>
    <submittedName>
        <fullName evidence="2">PIN domain-containing protein</fullName>
    </submittedName>
</protein>
<name>A0A4V6BJ62_9BACT</name>
<proteinExistence type="predicted"/>
<dbReference type="Proteomes" id="UP000304900">
    <property type="component" value="Unassembled WGS sequence"/>
</dbReference>